<dbReference type="Proteomes" id="UP000237222">
    <property type="component" value="Unassembled WGS sequence"/>
</dbReference>
<dbReference type="OrthoDB" id="7065628at2"/>
<evidence type="ECO:0000256" key="5">
    <source>
        <dbReference type="ARBA" id="ARBA00023136"/>
    </source>
</evidence>
<dbReference type="Pfam" id="PF03626">
    <property type="entry name" value="COX4_pro"/>
    <property type="match status" value="1"/>
</dbReference>
<evidence type="ECO:0008006" key="9">
    <source>
        <dbReference type="Google" id="ProtNLM"/>
    </source>
</evidence>
<dbReference type="GO" id="GO:0005886">
    <property type="term" value="C:plasma membrane"/>
    <property type="evidence" value="ECO:0007669"/>
    <property type="project" value="UniProtKB-SubCell"/>
</dbReference>
<evidence type="ECO:0000256" key="2">
    <source>
        <dbReference type="ARBA" id="ARBA00022475"/>
    </source>
</evidence>
<protein>
    <recommendedName>
        <fullName evidence="9">Prokaryotic cytochrome C oxidase subunit IV family protein</fullName>
    </recommendedName>
</protein>
<evidence type="ECO:0000256" key="1">
    <source>
        <dbReference type="ARBA" id="ARBA00004651"/>
    </source>
</evidence>
<feature type="transmembrane region" description="Helical" evidence="6">
    <location>
        <begin position="62"/>
        <end position="83"/>
    </location>
</feature>
<accession>A0A2S4HBD3</accession>
<keyword evidence="5 6" id="KW-0472">Membrane</keyword>
<sequence>MKSIFLQTNTAIWALLALATVLSWYMGSDAALNIPAAMLLIAFFKTRLVIMHFMEVNHAPLGLRLVCEAWGIVCCAALIVLYLPS</sequence>
<evidence type="ECO:0000256" key="4">
    <source>
        <dbReference type="ARBA" id="ARBA00022989"/>
    </source>
</evidence>
<reference evidence="7" key="1">
    <citation type="submission" date="2018-01" db="EMBL/GenBank/DDBJ databases">
        <authorList>
            <person name="Yu X.-D."/>
        </authorList>
    </citation>
    <scope>NUCLEOTIDE SEQUENCE</scope>
    <source>
        <strain evidence="7">ZX-21</strain>
    </source>
</reference>
<comment type="caution">
    <text evidence="7">The sequence shown here is derived from an EMBL/GenBank/DDBJ whole genome shotgun (WGS) entry which is preliminary data.</text>
</comment>
<keyword evidence="2" id="KW-1003">Cell membrane</keyword>
<evidence type="ECO:0000313" key="8">
    <source>
        <dbReference type="Proteomes" id="UP000237222"/>
    </source>
</evidence>
<feature type="transmembrane region" description="Helical" evidence="6">
    <location>
        <begin position="32"/>
        <end position="50"/>
    </location>
</feature>
<feature type="transmembrane region" description="Helical" evidence="6">
    <location>
        <begin position="7"/>
        <end position="26"/>
    </location>
</feature>
<proteinExistence type="predicted"/>
<name>A0A2S4HBD3_9GAMM</name>
<evidence type="ECO:0000256" key="3">
    <source>
        <dbReference type="ARBA" id="ARBA00022692"/>
    </source>
</evidence>
<keyword evidence="4 6" id="KW-1133">Transmembrane helix</keyword>
<dbReference type="EMBL" id="PQGG01000044">
    <property type="protein sequence ID" value="POP51031.1"/>
    <property type="molecule type" value="Genomic_DNA"/>
</dbReference>
<dbReference type="AlphaFoldDB" id="A0A2S4HBD3"/>
<dbReference type="InterPro" id="IPR005171">
    <property type="entry name" value="Cyt_c_oxidase_su4_prok"/>
</dbReference>
<gene>
    <name evidence="7" type="ORF">C0068_18765</name>
</gene>
<keyword evidence="3 6" id="KW-0812">Transmembrane</keyword>
<evidence type="ECO:0000256" key="6">
    <source>
        <dbReference type="SAM" id="Phobius"/>
    </source>
</evidence>
<evidence type="ECO:0000313" key="7">
    <source>
        <dbReference type="EMBL" id="POP51031.1"/>
    </source>
</evidence>
<organism evidence="7 8">
    <name type="scientific">Zhongshania marina</name>
    <dbReference type="NCBI Taxonomy" id="2304603"/>
    <lineage>
        <taxon>Bacteria</taxon>
        <taxon>Pseudomonadati</taxon>
        <taxon>Pseudomonadota</taxon>
        <taxon>Gammaproteobacteria</taxon>
        <taxon>Cellvibrionales</taxon>
        <taxon>Spongiibacteraceae</taxon>
        <taxon>Zhongshania</taxon>
    </lineage>
</organism>
<comment type="subcellular location">
    <subcellularLocation>
        <location evidence="1">Cell membrane</location>
        <topology evidence="1">Multi-pass membrane protein</topology>
    </subcellularLocation>
</comment>
<dbReference type="RefSeq" id="WP_103685998.1">
    <property type="nucleotide sequence ID" value="NZ_PQGG01000044.1"/>
</dbReference>